<dbReference type="InterPro" id="IPR007197">
    <property type="entry name" value="rSAM"/>
</dbReference>
<keyword evidence="6" id="KW-0411">Iron-sulfur</keyword>
<comment type="caution">
    <text evidence="8">The sequence shown here is derived from an EMBL/GenBank/DDBJ whole genome shotgun (WGS) entry which is preliminary data.</text>
</comment>
<evidence type="ECO:0000256" key="6">
    <source>
        <dbReference type="ARBA" id="ARBA00023014"/>
    </source>
</evidence>
<proteinExistence type="predicted"/>
<dbReference type="SFLD" id="SFLDG01067">
    <property type="entry name" value="SPASM/twitch_domain_containing"/>
    <property type="match status" value="1"/>
</dbReference>
<dbReference type="PROSITE" id="PS51918">
    <property type="entry name" value="RADICAL_SAM"/>
    <property type="match status" value="1"/>
</dbReference>
<dbReference type="GO" id="GO:0046872">
    <property type="term" value="F:metal ion binding"/>
    <property type="evidence" value="ECO:0007669"/>
    <property type="project" value="UniProtKB-KW"/>
</dbReference>
<evidence type="ECO:0000256" key="5">
    <source>
        <dbReference type="ARBA" id="ARBA00023004"/>
    </source>
</evidence>
<keyword evidence="5" id="KW-0408">Iron</keyword>
<dbReference type="Proteomes" id="UP000769766">
    <property type="component" value="Unassembled WGS sequence"/>
</dbReference>
<evidence type="ECO:0000256" key="2">
    <source>
        <dbReference type="ARBA" id="ARBA00022485"/>
    </source>
</evidence>
<dbReference type="InterPro" id="IPR017200">
    <property type="entry name" value="PqqE-like"/>
</dbReference>
<dbReference type="SFLD" id="SFLDS00029">
    <property type="entry name" value="Radical_SAM"/>
    <property type="match status" value="1"/>
</dbReference>
<accession>A0A932FX88</accession>
<dbReference type="SFLD" id="SFLDG01386">
    <property type="entry name" value="main_SPASM_domain-containing"/>
    <property type="match status" value="1"/>
</dbReference>
<dbReference type="SUPFAM" id="SSF102114">
    <property type="entry name" value="Radical SAM enzymes"/>
    <property type="match status" value="1"/>
</dbReference>
<keyword evidence="4" id="KW-0479">Metal-binding</keyword>
<dbReference type="Pfam" id="PF04055">
    <property type="entry name" value="Radical_SAM"/>
    <property type="match status" value="1"/>
</dbReference>
<reference evidence="8" key="1">
    <citation type="submission" date="2020-07" db="EMBL/GenBank/DDBJ databases">
        <title>Huge and variable diversity of episymbiotic CPR bacteria and DPANN archaea in groundwater ecosystems.</title>
        <authorList>
            <person name="He C.Y."/>
            <person name="Keren R."/>
            <person name="Whittaker M."/>
            <person name="Farag I.F."/>
            <person name="Doudna J."/>
            <person name="Cate J.H.D."/>
            <person name="Banfield J.F."/>
        </authorList>
    </citation>
    <scope>NUCLEOTIDE SEQUENCE</scope>
    <source>
        <strain evidence="8">NC_groundwater_672_Ag_B-0.1um_62_36</strain>
    </source>
</reference>
<sequence length="343" mass="38792">MMTVDFGLKYMVWSCTKACNFHCLHCAKDDGDPLPNELSTEEGRRLLEQVAEMGVDLFIAGVEPLLRPDILELTGYAAELGLPLYLKTNGWLLDDRVADRLASQGVKVIVGMSGTEEVQERIRGKGSYQQALEAARRCAERGNLLGLSVWLTRFTVDQLPELIEMALSVGAREFSLADYIPQGKTQEIYKKLAPSPEEYERVLHQVYRFYKDLQDRIIIFPYTIFARRIMKSYKPQAELTKACSLHDWLEIAEDGKVFPCRSMGLLAGDLRAHSLKEIWEQMQQGAVGELIRQLYQPENIRGKCGRCEYFSICGGCRARAFAYTGDRFASDPACPYHSPALRA</sequence>
<feature type="domain" description="Radical SAM core" evidence="7">
    <location>
        <begin position="5"/>
        <end position="221"/>
    </location>
</feature>
<dbReference type="InterPro" id="IPR006638">
    <property type="entry name" value="Elp3/MiaA/NifB-like_rSAM"/>
</dbReference>
<dbReference type="Pfam" id="PF13186">
    <property type="entry name" value="SPASM"/>
    <property type="match status" value="1"/>
</dbReference>
<dbReference type="GO" id="GO:0003824">
    <property type="term" value="F:catalytic activity"/>
    <property type="evidence" value="ECO:0007669"/>
    <property type="project" value="InterPro"/>
</dbReference>
<dbReference type="CDD" id="cd21123">
    <property type="entry name" value="SPASM_MftC-like"/>
    <property type="match status" value="1"/>
</dbReference>
<gene>
    <name evidence="8" type="ORF">HYY20_10585</name>
</gene>
<dbReference type="InterPro" id="IPR058240">
    <property type="entry name" value="rSAM_sf"/>
</dbReference>
<protein>
    <submittedName>
        <fullName evidence="8">Radical SAM protein</fullName>
    </submittedName>
</protein>
<dbReference type="AlphaFoldDB" id="A0A932FX88"/>
<dbReference type="PANTHER" id="PTHR11228:SF7">
    <property type="entry name" value="PQQA PEPTIDE CYCLASE"/>
    <property type="match status" value="1"/>
</dbReference>
<keyword evidence="3" id="KW-0949">S-adenosyl-L-methionine</keyword>
<dbReference type="EMBL" id="JACPRF010000324">
    <property type="protein sequence ID" value="MBI2877318.1"/>
    <property type="molecule type" value="Genomic_DNA"/>
</dbReference>
<dbReference type="SMART" id="SM00729">
    <property type="entry name" value="Elp3"/>
    <property type="match status" value="1"/>
</dbReference>
<evidence type="ECO:0000256" key="1">
    <source>
        <dbReference type="ARBA" id="ARBA00001966"/>
    </source>
</evidence>
<evidence type="ECO:0000313" key="9">
    <source>
        <dbReference type="Proteomes" id="UP000769766"/>
    </source>
</evidence>
<dbReference type="GO" id="GO:0051539">
    <property type="term" value="F:4 iron, 4 sulfur cluster binding"/>
    <property type="evidence" value="ECO:0007669"/>
    <property type="project" value="UniProtKB-KW"/>
</dbReference>
<dbReference type="InterPro" id="IPR023885">
    <property type="entry name" value="4Fe4S-binding_SPASM_dom"/>
</dbReference>
<dbReference type="PIRSF" id="PIRSF037420">
    <property type="entry name" value="PQQ_syn_pqqE"/>
    <property type="match status" value="1"/>
</dbReference>
<dbReference type="InterPro" id="IPR013785">
    <property type="entry name" value="Aldolase_TIM"/>
</dbReference>
<keyword evidence="2" id="KW-0004">4Fe-4S</keyword>
<dbReference type="NCBIfam" id="TIGR04085">
    <property type="entry name" value="rSAM_more_4Fe4S"/>
    <property type="match status" value="1"/>
</dbReference>
<evidence type="ECO:0000259" key="7">
    <source>
        <dbReference type="PROSITE" id="PS51918"/>
    </source>
</evidence>
<dbReference type="InterPro" id="IPR050377">
    <property type="entry name" value="Radical_SAM_PqqE_MftC-like"/>
</dbReference>
<evidence type="ECO:0000313" key="8">
    <source>
        <dbReference type="EMBL" id="MBI2877318.1"/>
    </source>
</evidence>
<organism evidence="8 9">
    <name type="scientific">Tectimicrobiota bacterium</name>
    <dbReference type="NCBI Taxonomy" id="2528274"/>
    <lineage>
        <taxon>Bacteria</taxon>
        <taxon>Pseudomonadati</taxon>
        <taxon>Nitrospinota/Tectimicrobiota group</taxon>
        <taxon>Candidatus Tectimicrobiota</taxon>
    </lineage>
</organism>
<dbReference type="PANTHER" id="PTHR11228">
    <property type="entry name" value="RADICAL SAM DOMAIN PROTEIN"/>
    <property type="match status" value="1"/>
</dbReference>
<dbReference type="Gene3D" id="3.20.20.70">
    <property type="entry name" value="Aldolase class I"/>
    <property type="match status" value="1"/>
</dbReference>
<evidence type="ECO:0000256" key="4">
    <source>
        <dbReference type="ARBA" id="ARBA00022723"/>
    </source>
</evidence>
<comment type="cofactor">
    <cofactor evidence="1">
        <name>[4Fe-4S] cluster</name>
        <dbReference type="ChEBI" id="CHEBI:49883"/>
    </cofactor>
</comment>
<name>A0A932FX88_UNCTE</name>
<evidence type="ECO:0000256" key="3">
    <source>
        <dbReference type="ARBA" id="ARBA00022691"/>
    </source>
</evidence>
<dbReference type="CDD" id="cd01335">
    <property type="entry name" value="Radical_SAM"/>
    <property type="match status" value="1"/>
</dbReference>